<evidence type="ECO:0000256" key="1">
    <source>
        <dbReference type="ARBA" id="ARBA00009787"/>
    </source>
</evidence>
<evidence type="ECO:0000313" key="3">
    <source>
        <dbReference type="EMBL" id="KJV90459.1"/>
    </source>
</evidence>
<dbReference type="InterPro" id="IPR051699">
    <property type="entry name" value="Rpn/YhgA-like_nuclease"/>
</dbReference>
<reference evidence="3 4" key="1">
    <citation type="submission" date="2015-02" db="EMBL/GenBank/DDBJ databases">
        <title>Genome Sequencing of Rickettsiales.</title>
        <authorList>
            <person name="Daugherty S.C."/>
            <person name="Su Q."/>
            <person name="Abolude K."/>
            <person name="Beier-Sexton M."/>
            <person name="Carlyon J.A."/>
            <person name="Carter R."/>
            <person name="Day N.P."/>
            <person name="Dumler S.J."/>
            <person name="Dyachenko V."/>
            <person name="Godinez A."/>
            <person name="Kurtti T.J."/>
            <person name="Lichay M."/>
            <person name="Mullins K.E."/>
            <person name="Ott S."/>
            <person name="Pappas-Brown V."/>
            <person name="Paris D.H."/>
            <person name="Patel P."/>
            <person name="Richards A.L."/>
            <person name="Sadzewicz L."/>
            <person name="Sears K."/>
            <person name="Seidman D."/>
            <person name="Sengamalay N."/>
            <person name="Stenos J."/>
            <person name="Tallon L.J."/>
            <person name="Vincent G."/>
            <person name="Fraser C.M."/>
            <person name="Munderloh U."/>
            <person name="Dunning-Hotopp J.C."/>
        </authorList>
    </citation>
    <scope>NUCLEOTIDE SEQUENCE [LARGE SCALE GENOMIC DNA]</scope>
    <source>
        <strain evidence="3 4">RML An4</strain>
    </source>
</reference>
<dbReference type="GO" id="GO:1990238">
    <property type="term" value="F:double-stranded DNA endonuclease activity"/>
    <property type="evidence" value="ECO:0007669"/>
    <property type="project" value="TreeGrafter"/>
</dbReference>
<dbReference type="InterPro" id="IPR006842">
    <property type="entry name" value="Transposase_31"/>
</dbReference>
<evidence type="ECO:0000259" key="2">
    <source>
        <dbReference type="Pfam" id="PF04754"/>
    </source>
</evidence>
<sequence length="351" mass="40323">MSDKTNLSHNVVNKEEFAGDPKPHPAAYTLVREDKGLGSTPKLPLETSYVKGLLKHDKFFQKALSNPIVAREFFEEYLPTEIKALFSPTTLTLENDSFIDPNLKESITDVLYSARINNRDCYIYILCEHQSSSDPHMAFRLFKYMLNIAEKHLISHPDSKKFPFIYPLVYSNDHKKYTAPLNLWDLFENSELVKDTWSNNYQLISLRDISDDKLKENPWLAPLQILMKYIHKPNVFDKWQEISGCLATIAASSSGIEYIKSALSYSLTKIEQTDKIELENMLKTSLNPKTEEEIMGSIAHHWLQEGIEKGIAQGRKTEKITLAKKMKKEGIALEAIIKITKLPKEEIEKLK</sequence>
<evidence type="ECO:0000313" key="4">
    <source>
        <dbReference type="Proteomes" id="UP000033661"/>
    </source>
</evidence>
<dbReference type="PATRIC" id="fig|1359193.3.peg.1421"/>
<feature type="domain" description="Transposase (putative) YhgA-like" evidence="2">
    <location>
        <begin position="55"/>
        <end position="253"/>
    </location>
</feature>
<dbReference type="RefSeq" id="WP_081178376.1">
    <property type="nucleotide sequence ID" value="NZ_LAOI01000001.1"/>
</dbReference>
<dbReference type="NCBIfam" id="TIGR01045">
    <property type="entry name" value="RPE1"/>
    <property type="match status" value="1"/>
</dbReference>
<dbReference type="PANTHER" id="PTHR34611:SF2">
    <property type="entry name" value="INACTIVE RECOMBINATION-PROMOTING NUCLEASE-LIKE PROTEIN RPNE-RELATED"/>
    <property type="match status" value="1"/>
</dbReference>
<dbReference type="Pfam" id="PF04754">
    <property type="entry name" value="Transposase_31"/>
    <property type="match status" value="1"/>
</dbReference>
<dbReference type="InterPro" id="IPR010106">
    <property type="entry name" value="RpnA"/>
</dbReference>
<protein>
    <submittedName>
        <fullName evidence="3">Putative permease</fullName>
    </submittedName>
</protein>
<comment type="caution">
    <text evidence="3">The sequence shown here is derived from an EMBL/GenBank/DDBJ whole genome shotgun (WGS) entry which is preliminary data.</text>
</comment>
<dbReference type="InterPro" id="IPR005728">
    <property type="entry name" value="RPE1"/>
</dbReference>
<dbReference type="Proteomes" id="UP000033661">
    <property type="component" value="Unassembled WGS sequence"/>
</dbReference>
<keyword evidence="4" id="KW-1185">Reference proteome</keyword>
<dbReference type="AlphaFoldDB" id="A0A0F3QG83"/>
<comment type="similarity">
    <text evidence="1">Belongs to the Rpn/YhgA-like nuclease family.</text>
</comment>
<dbReference type="NCBIfam" id="TIGR01784">
    <property type="entry name" value="T_den_put_tspse"/>
    <property type="match status" value="1"/>
</dbReference>
<name>A0A0F3QG83_RICBE</name>
<organism evidence="3 4">
    <name type="scientific">Rickettsia bellii str. RML An4</name>
    <dbReference type="NCBI Taxonomy" id="1359193"/>
    <lineage>
        <taxon>Bacteria</taxon>
        <taxon>Pseudomonadati</taxon>
        <taxon>Pseudomonadota</taxon>
        <taxon>Alphaproteobacteria</taxon>
        <taxon>Rickettsiales</taxon>
        <taxon>Rickettsiaceae</taxon>
        <taxon>Rickettsieae</taxon>
        <taxon>Rickettsia</taxon>
        <taxon>belli group</taxon>
    </lineage>
</organism>
<dbReference type="EMBL" id="LAOI01000001">
    <property type="protein sequence ID" value="KJV90459.1"/>
    <property type="molecule type" value="Genomic_DNA"/>
</dbReference>
<gene>
    <name evidence="3" type="ORF">RBEAN4_1463</name>
</gene>
<dbReference type="GO" id="GO:0006310">
    <property type="term" value="P:DNA recombination"/>
    <property type="evidence" value="ECO:0007669"/>
    <property type="project" value="TreeGrafter"/>
</dbReference>
<accession>A0A0F3QG83</accession>
<proteinExistence type="inferred from homology"/>
<dbReference type="PANTHER" id="PTHR34611">
    <property type="match status" value="1"/>
</dbReference>